<organism evidence="1 2">
    <name type="scientific">Lasiosphaeria miniovina</name>
    <dbReference type="NCBI Taxonomy" id="1954250"/>
    <lineage>
        <taxon>Eukaryota</taxon>
        <taxon>Fungi</taxon>
        <taxon>Dikarya</taxon>
        <taxon>Ascomycota</taxon>
        <taxon>Pezizomycotina</taxon>
        <taxon>Sordariomycetes</taxon>
        <taxon>Sordariomycetidae</taxon>
        <taxon>Sordariales</taxon>
        <taxon>Lasiosphaeriaceae</taxon>
        <taxon>Lasiosphaeria</taxon>
    </lineage>
</organism>
<sequence length="68" mass="8067">GMPFILTDRLLYNIRTDGTRSLCVPHNMISKILEAVHDEKHHFADERMLYDLRGLSIHKKTYHVKEYV</sequence>
<comment type="caution">
    <text evidence="1">The sequence shown here is derived from an EMBL/GenBank/DDBJ whole genome shotgun (WGS) entry which is preliminary data.</text>
</comment>
<feature type="non-terminal residue" evidence="1">
    <location>
        <position position="68"/>
    </location>
</feature>
<keyword evidence="2" id="KW-1185">Reference proteome</keyword>
<dbReference type="RefSeq" id="XP_060292847.1">
    <property type="nucleotide sequence ID" value="XM_060436013.1"/>
</dbReference>
<dbReference type="GeneID" id="85319283"/>
<dbReference type="Gene3D" id="1.10.340.70">
    <property type="match status" value="1"/>
</dbReference>
<name>A0AA40A5K3_9PEZI</name>
<evidence type="ECO:0000313" key="2">
    <source>
        <dbReference type="Proteomes" id="UP001172101"/>
    </source>
</evidence>
<dbReference type="EMBL" id="JAUIRO010000006">
    <property type="protein sequence ID" value="KAK0709543.1"/>
    <property type="molecule type" value="Genomic_DNA"/>
</dbReference>
<dbReference type="Proteomes" id="UP001172101">
    <property type="component" value="Unassembled WGS sequence"/>
</dbReference>
<evidence type="ECO:0000313" key="1">
    <source>
        <dbReference type="EMBL" id="KAK0709543.1"/>
    </source>
</evidence>
<proteinExistence type="predicted"/>
<gene>
    <name evidence="1" type="ORF">B0T26DRAFT_617627</name>
</gene>
<accession>A0AA40A5K3</accession>
<dbReference type="AlphaFoldDB" id="A0AA40A5K3"/>
<reference evidence="1" key="1">
    <citation type="submission" date="2023-06" db="EMBL/GenBank/DDBJ databases">
        <title>Genome-scale phylogeny and comparative genomics of the fungal order Sordariales.</title>
        <authorList>
            <consortium name="Lawrence Berkeley National Laboratory"/>
            <person name="Hensen N."/>
            <person name="Bonometti L."/>
            <person name="Westerberg I."/>
            <person name="Brannstrom I.O."/>
            <person name="Guillou S."/>
            <person name="Cros-Aarteil S."/>
            <person name="Calhoun S."/>
            <person name="Haridas S."/>
            <person name="Kuo A."/>
            <person name="Mondo S."/>
            <person name="Pangilinan J."/>
            <person name="Riley R."/>
            <person name="LaButti K."/>
            <person name="Andreopoulos B."/>
            <person name="Lipzen A."/>
            <person name="Chen C."/>
            <person name="Yanf M."/>
            <person name="Daum C."/>
            <person name="Ng V."/>
            <person name="Clum A."/>
            <person name="Steindorff A."/>
            <person name="Ohm R."/>
            <person name="Martin F."/>
            <person name="Silar P."/>
            <person name="Natvig D."/>
            <person name="Lalanne C."/>
            <person name="Gautier V."/>
            <person name="Ament-velasquez S.L."/>
            <person name="Kruys A."/>
            <person name="Hutchinson M.I."/>
            <person name="Powell A.J."/>
            <person name="Barry K."/>
            <person name="Miller A.N."/>
            <person name="Grigoriev I.V."/>
            <person name="Debuchy R."/>
            <person name="Gladieux P."/>
            <person name="Thoren M.H."/>
            <person name="Johannesson H."/>
        </authorList>
    </citation>
    <scope>NUCLEOTIDE SEQUENCE</scope>
    <source>
        <strain evidence="1">SMH2392-1A</strain>
    </source>
</reference>
<protein>
    <submittedName>
        <fullName evidence="1">Uncharacterized protein</fullName>
    </submittedName>
</protein>
<feature type="non-terminal residue" evidence="1">
    <location>
        <position position="1"/>
    </location>
</feature>